<dbReference type="SUPFAM" id="SSF55424">
    <property type="entry name" value="FAD/NAD-linked reductases, dimerisation (C-terminal) domain"/>
    <property type="match status" value="1"/>
</dbReference>
<evidence type="ECO:0000256" key="8">
    <source>
        <dbReference type="ARBA" id="ARBA00022857"/>
    </source>
</evidence>
<feature type="active site" description="Proton acceptor" evidence="15">
    <location>
        <position position="442"/>
    </location>
</feature>
<dbReference type="Proteomes" id="UP001208570">
    <property type="component" value="Unassembled WGS sequence"/>
</dbReference>
<feature type="domain" description="FAD/NAD(P)-binding" evidence="21">
    <location>
        <begin position="11"/>
        <end position="321"/>
    </location>
</feature>
<dbReference type="InterPro" id="IPR001100">
    <property type="entry name" value="Pyr_nuc-diS_OxRdtase"/>
</dbReference>
<feature type="binding site" evidence="16">
    <location>
        <position position="57"/>
    </location>
    <ligand>
        <name>FAD</name>
        <dbReference type="ChEBI" id="CHEBI:57692"/>
    </ligand>
</feature>
<dbReference type="GO" id="GO:0005829">
    <property type="term" value="C:cytosol"/>
    <property type="evidence" value="ECO:0007669"/>
    <property type="project" value="TreeGrafter"/>
</dbReference>
<comment type="subunit">
    <text evidence="4">Homodimer.</text>
</comment>
<evidence type="ECO:0000313" key="23">
    <source>
        <dbReference type="Proteomes" id="UP001208570"/>
    </source>
</evidence>
<dbReference type="PANTHER" id="PTHR42737:SF2">
    <property type="entry name" value="GLUTATHIONE REDUCTASE"/>
    <property type="match status" value="1"/>
</dbReference>
<dbReference type="PRINTS" id="PR00368">
    <property type="entry name" value="FADPNR"/>
</dbReference>
<evidence type="ECO:0000256" key="2">
    <source>
        <dbReference type="ARBA" id="ARBA00004496"/>
    </source>
</evidence>
<evidence type="ECO:0000256" key="17">
    <source>
        <dbReference type="PIRSR" id="PIRSR000350-4"/>
    </source>
</evidence>
<evidence type="ECO:0000256" key="7">
    <source>
        <dbReference type="ARBA" id="ARBA00022827"/>
    </source>
</evidence>
<dbReference type="SUPFAM" id="SSF51905">
    <property type="entry name" value="FAD/NAD(P)-binding domain"/>
    <property type="match status" value="1"/>
</dbReference>
<evidence type="ECO:0000256" key="12">
    <source>
        <dbReference type="ARBA" id="ARBA00023284"/>
    </source>
</evidence>
<feature type="domain" description="Pyridine nucleotide-disulphide oxidoreductase dimerisation" evidence="20">
    <location>
        <begin position="342"/>
        <end position="452"/>
    </location>
</feature>
<dbReference type="GO" id="GO:0006749">
    <property type="term" value="P:glutathione metabolic process"/>
    <property type="evidence" value="ECO:0007669"/>
    <property type="project" value="InterPro"/>
</dbReference>
<keyword evidence="23" id="KW-1185">Reference proteome</keyword>
<keyword evidence="12 18" id="KW-0676">Redox-active center</keyword>
<reference evidence="22" key="1">
    <citation type="journal article" date="2023" name="Mol. Biol. Evol.">
        <title>Third-Generation Sequencing Reveals the Adaptive Role of the Epigenome in Three Deep-Sea Polychaetes.</title>
        <authorList>
            <person name="Perez M."/>
            <person name="Aroh O."/>
            <person name="Sun Y."/>
            <person name="Lan Y."/>
            <person name="Juniper S.K."/>
            <person name="Young C.R."/>
            <person name="Angers B."/>
            <person name="Qian P.Y."/>
        </authorList>
    </citation>
    <scope>NUCLEOTIDE SEQUENCE</scope>
    <source>
        <strain evidence="22">P08H-3</strain>
    </source>
</reference>
<evidence type="ECO:0000256" key="4">
    <source>
        <dbReference type="ARBA" id="ARBA00011738"/>
    </source>
</evidence>
<keyword evidence="16" id="KW-0547">Nucleotide-binding</keyword>
<evidence type="ECO:0000256" key="5">
    <source>
        <dbReference type="ARBA" id="ARBA00022490"/>
    </source>
</evidence>
<evidence type="ECO:0000259" key="20">
    <source>
        <dbReference type="Pfam" id="PF02852"/>
    </source>
</evidence>
<evidence type="ECO:0000259" key="21">
    <source>
        <dbReference type="Pfam" id="PF07992"/>
    </source>
</evidence>
<keyword evidence="11" id="KW-1015">Disulfide bond</keyword>
<dbReference type="Pfam" id="PF02852">
    <property type="entry name" value="Pyr_redox_dim"/>
    <property type="match status" value="1"/>
</dbReference>
<feature type="binding site" evidence="16">
    <location>
        <begin position="187"/>
        <end position="194"/>
    </location>
    <ligand>
        <name>NAD(+)</name>
        <dbReference type="ChEBI" id="CHEBI:57540"/>
    </ligand>
</feature>
<dbReference type="InterPro" id="IPR004099">
    <property type="entry name" value="Pyr_nucl-diS_OxRdtase_dimer"/>
</dbReference>
<dbReference type="PRINTS" id="PR00411">
    <property type="entry name" value="PNDRDTASEI"/>
</dbReference>
<evidence type="ECO:0000256" key="14">
    <source>
        <dbReference type="ARBA" id="ARBA00056905"/>
    </source>
</evidence>
<comment type="catalytic activity">
    <reaction evidence="13 19">
        <text>2 glutathione + NADP(+) = glutathione disulfide + NADPH + H(+)</text>
        <dbReference type="Rhea" id="RHEA:11740"/>
        <dbReference type="ChEBI" id="CHEBI:15378"/>
        <dbReference type="ChEBI" id="CHEBI:57783"/>
        <dbReference type="ChEBI" id="CHEBI:57925"/>
        <dbReference type="ChEBI" id="CHEBI:58297"/>
        <dbReference type="ChEBI" id="CHEBI:58349"/>
        <dbReference type="EC" id="1.8.1.7"/>
    </reaction>
</comment>
<evidence type="ECO:0000256" key="3">
    <source>
        <dbReference type="ARBA" id="ARBA00007532"/>
    </source>
</evidence>
<dbReference type="NCBIfam" id="TIGR01421">
    <property type="entry name" value="gluta_reduc_1"/>
    <property type="match status" value="1"/>
</dbReference>
<keyword evidence="5 19" id="KW-0963">Cytoplasm</keyword>
<dbReference type="Pfam" id="PF07992">
    <property type="entry name" value="Pyr_redox_2"/>
    <property type="match status" value="1"/>
</dbReference>
<feature type="disulfide bond" description="Redox-active" evidence="17">
    <location>
        <begin position="48"/>
        <end position="53"/>
    </location>
</feature>
<keyword evidence="6 18" id="KW-0285">Flavoprotein</keyword>
<dbReference type="GO" id="GO:0034599">
    <property type="term" value="P:cellular response to oxidative stress"/>
    <property type="evidence" value="ECO:0007669"/>
    <property type="project" value="TreeGrafter"/>
</dbReference>
<dbReference type="InterPro" id="IPR023753">
    <property type="entry name" value="FAD/NAD-binding_dom"/>
</dbReference>
<protein>
    <recommendedName>
        <fullName evidence="19">Glutathione reductase</fullName>
        <ecNumber evidence="19">1.8.1.7</ecNumber>
    </recommendedName>
</protein>
<dbReference type="PROSITE" id="PS00076">
    <property type="entry name" value="PYRIDINE_REDOX_1"/>
    <property type="match status" value="1"/>
</dbReference>
<evidence type="ECO:0000256" key="1">
    <source>
        <dbReference type="ARBA" id="ARBA00004173"/>
    </source>
</evidence>
<dbReference type="InterPro" id="IPR006322">
    <property type="entry name" value="Glutathione_Rdtase_euk/bac"/>
</dbReference>
<evidence type="ECO:0000256" key="6">
    <source>
        <dbReference type="ARBA" id="ARBA00022630"/>
    </source>
</evidence>
<evidence type="ECO:0000256" key="13">
    <source>
        <dbReference type="ARBA" id="ARBA00049142"/>
    </source>
</evidence>
<dbReference type="PANTHER" id="PTHR42737">
    <property type="entry name" value="GLUTATHIONE REDUCTASE"/>
    <property type="match status" value="1"/>
</dbReference>
<dbReference type="Gene3D" id="3.30.390.30">
    <property type="match status" value="1"/>
</dbReference>
<dbReference type="GO" id="GO:0050660">
    <property type="term" value="F:flavin adenine dinucleotide binding"/>
    <property type="evidence" value="ECO:0007669"/>
    <property type="project" value="InterPro"/>
</dbReference>
<dbReference type="PIRSF" id="PIRSF000350">
    <property type="entry name" value="Mercury_reductase_MerA"/>
    <property type="match status" value="1"/>
</dbReference>
<dbReference type="GO" id="GO:0004362">
    <property type="term" value="F:glutathione-disulfide reductase (NADPH) activity"/>
    <property type="evidence" value="ECO:0007669"/>
    <property type="project" value="UniProtKB-EC"/>
</dbReference>
<keyword evidence="10" id="KW-0496">Mitochondrion</keyword>
<comment type="similarity">
    <text evidence="3 18">Belongs to the class-I pyridine nucleotide-disulfide oxidoreductase family.</text>
</comment>
<gene>
    <name evidence="22" type="ORF">LSH36_615g01070</name>
</gene>
<comment type="caution">
    <text evidence="22">The sequence shown here is derived from an EMBL/GenBank/DDBJ whole genome shotgun (WGS) entry which is preliminary data.</text>
</comment>
<dbReference type="InterPro" id="IPR046952">
    <property type="entry name" value="GSHR/TRXR-like"/>
</dbReference>
<evidence type="ECO:0000256" key="18">
    <source>
        <dbReference type="RuleBase" id="RU003691"/>
    </source>
</evidence>
<dbReference type="InterPro" id="IPR012999">
    <property type="entry name" value="Pyr_OxRdtase_I_AS"/>
</dbReference>
<organism evidence="22 23">
    <name type="scientific">Paralvinella palmiformis</name>
    <dbReference type="NCBI Taxonomy" id="53620"/>
    <lineage>
        <taxon>Eukaryota</taxon>
        <taxon>Metazoa</taxon>
        <taxon>Spiralia</taxon>
        <taxon>Lophotrochozoa</taxon>
        <taxon>Annelida</taxon>
        <taxon>Polychaeta</taxon>
        <taxon>Sedentaria</taxon>
        <taxon>Canalipalpata</taxon>
        <taxon>Terebellida</taxon>
        <taxon>Terebelliformia</taxon>
        <taxon>Alvinellidae</taxon>
        <taxon>Paralvinella</taxon>
    </lineage>
</organism>
<dbReference type="InterPro" id="IPR036188">
    <property type="entry name" value="FAD/NAD-bd_sf"/>
</dbReference>
<dbReference type="FunFam" id="3.30.390.30:FF:000003">
    <property type="entry name" value="Glutathione reductase"/>
    <property type="match status" value="1"/>
</dbReference>
<sequence length="453" mass="49611">MAPVNGGVKSYDYLVIGGGSGGIASARRAAEFGPTVALIEAKRLGGTCVNVGCVPKKVMYNTAVHAEYIEDHKDYGFDVTMKKFDWRVVKKSRDEYVKRLNGIYENNLGKSKVDFIKGWAKFTKDRCVEVNGQKYTGKHILIATGGRPAFPDIPEGTPARHVLQFVFLFGNVTTYVLTVCRKTVVVGAGYIAVELAGILHTLGSDVLRNFDSLLSEALTEELEHSGIHLMKKTQVSSVTKAAKGKLNIKTTGPAIEGVDCLIWAIGRNPLSDIGLDNIGVNTDSHGHIKVDEYQNTNVSNIYALGDVCGRALLTPVAIAAGRRLAHRIFNKEKDLKLDYDNIPTVVFSHPPIGTIGLTQAEAEKKYGADKLKIYKSVFNPMYHAVTTRKVKTHMKMICLLPEEKVIGLHMMGQGCDEMLQGFSVAIKMGATKHDFDNTIAIHPTSSEELVTMR</sequence>
<dbReference type="InterPro" id="IPR016156">
    <property type="entry name" value="FAD/NAD-linked_Rdtase_dimer_sf"/>
</dbReference>
<proteinExistence type="inferred from homology"/>
<comment type="function">
    <text evidence="14 19">Catalyzes the reduction of glutathione disulfide (GSSG) to reduced glutathione (GSH). Constitutes the major mechanism to maintain a high GSH:GSSG ratio in the cytosol.</text>
</comment>
<feature type="binding site" evidence="16">
    <location>
        <position position="266"/>
    </location>
    <ligand>
        <name>NAD(+)</name>
        <dbReference type="ChEBI" id="CHEBI:57540"/>
    </ligand>
</feature>
<feature type="binding site" evidence="16">
    <location>
        <position position="306"/>
    </location>
    <ligand>
        <name>FAD</name>
        <dbReference type="ChEBI" id="CHEBI:57692"/>
    </ligand>
</feature>
<keyword evidence="16" id="KW-0520">NAD</keyword>
<evidence type="ECO:0000256" key="10">
    <source>
        <dbReference type="ARBA" id="ARBA00023128"/>
    </source>
</evidence>
<comment type="subcellular location">
    <subcellularLocation>
        <location evidence="2 19">Cytoplasm</location>
    </subcellularLocation>
    <subcellularLocation>
        <location evidence="1">Mitochondrion</location>
    </subcellularLocation>
</comment>
<keyword evidence="9 18" id="KW-0560">Oxidoreductase</keyword>
<dbReference type="FunFam" id="3.50.50.60:FF:000030">
    <property type="entry name" value="Glutathione reductase"/>
    <property type="match status" value="1"/>
</dbReference>
<keyword evidence="7 16" id="KW-0274">FAD</keyword>
<evidence type="ECO:0000256" key="11">
    <source>
        <dbReference type="ARBA" id="ARBA00023157"/>
    </source>
</evidence>
<dbReference type="GO" id="GO:0005739">
    <property type="term" value="C:mitochondrion"/>
    <property type="evidence" value="ECO:0007669"/>
    <property type="project" value="UniProtKB-SubCell"/>
</dbReference>
<name>A0AAD9J461_9ANNE</name>
<dbReference type="FunFam" id="3.50.50.60:FF:000671">
    <property type="entry name" value="Thioredoxin reductase 2, tandem duplicate 1"/>
    <property type="match status" value="1"/>
</dbReference>
<keyword evidence="8 19" id="KW-0521">NADP</keyword>
<dbReference type="Gene3D" id="3.50.50.60">
    <property type="entry name" value="FAD/NAD(P)-binding domain"/>
    <property type="match status" value="2"/>
</dbReference>
<evidence type="ECO:0000313" key="22">
    <source>
        <dbReference type="EMBL" id="KAK2146341.1"/>
    </source>
</evidence>
<evidence type="ECO:0000256" key="16">
    <source>
        <dbReference type="PIRSR" id="PIRSR000350-3"/>
    </source>
</evidence>
<evidence type="ECO:0000256" key="15">
    <source>
        <dbReference type="PIRSR" id="PIRSR000350-2"/>
    </source>
</evidence>
<comment type="cofactor">
    <cofactor evidence="16">
        <name>FAD</name>
        <dbReference type="ChEBI" id="CHEBI:57692"/>
    </cofactor>
    <text evidence="16">Binds 1 FAD per subunit.</text>
</comment>
<dbReference type="GO" id="GO:0050661">
    <property type="term" value="F:NADP binding"/>
    <property type="evidence" value="ECO:0007669"/>
    <property type="project" value="InterPro"/>
</dbReference>
<dbReference type="AlphaFoldDB" id="A0AAD9J461"/>
<evidence type="ECO:0000256" key="19">
    <source>
        <dbReference type="RuleBase" id="RU365016"/>
    </source>
</evidence>
<accession>A0AAD9J461</accession>
<evidence type="ECO:0000256" key="9">
    <source>
        <dbReference type="ARBA" id="ARBA00023002"/>
    </source>
</evidence>
<dbReference type="EC" id="1.8.1.7" evidence="19"/>
<dbReference type="EMBL" id="JAODUP010000615">
    <property type="protein sequence ID" value="KAK2146341.1"/>
    <property type="molecule type" value="Genomic_DNA"/>
</dbReference>
<dbReference type="NCBIfam" id="NF004776">
    <property type="entry name" value="PRK06116.1"/>
    <property type="match status" value="1"/>
</dbReference>
<dbReference type="GO" id="GO:0045454">
    <property type="term" value="P:cell redox homeostasis"/>
    <property type="evidence" value="ECO:0007669"/>
    <property type="project" value="InterPro"/>
</dbReference>